<dbReference type="VEuPathDB" id="PlasmoDB:PVW1_100007000"/>
<dbReference type="InterPro" id="IPR008780">
    <property type="entry name" value="Plasmodium_Vir"/>
</dbReference>
<dbReference type="AlphaFoldDB" id="A0A1G4EDN8"/>
<gene>
    <name evidence="2" type="ORF">PVC01_000130100</name>
</gene>
<organism evidence="2 3">
    <name type="scientific">Plasmodium vivax</name>
    <name type="common">malaria parasite P. vivax</name>
    <dbReference type="NCBI Taxonomy" id="5855"/>
    <lineage>
        <taxon>Eukaryota</taxon>
        <taxon>Sar</taxon>
        <taxon>Alveolata</taxon>
        <taxon>Apicomplexa</taxon>
        <taxon>Aconoidasida</taxon>
        <taxon>Haemosporida</taxon>
        <taxon>Plasmodiidae</taxon>
        <taxon>Plasmodium</taxon>
        <taxon>Plasmodium (Plasmodium)</taxon>
    </lineage>
</organism>
<feature type="region of interest" description="Disordered" evidence="1">
    <location>
        <begin position="232"/>
        <end position="271"/>
    </location>
</feature>
<accession>A0A1G4EDN8</accession>
<dbReference type="VEuPathDB" id="PlasmoDB:PVPAM_110056200"/>
<reference evidence="2 3" key="1">
    <citation type="submission" date="2016-07" db="EMBL/GenBank/DDBJ databases">
        <authorList>
            <consortium name="Pathogen Informatics"/>
        </authorList>
    </citation>
    <scope>NUCLEOTIDE SEQUENCE [LARGE SCALE GENOMIC DNA]</scope>
</reference>
<protein>
    <submittedName>
        <fullName evidence="2">VIR protein</fullName>
    </submittedName>
</protein>
<proteinExistence type="predicted"/>
<dbReference type="VEuPathDB" id="PlasmoDB:PVP01_0500700"/>
<feature type="compositionally biased region" description="Basic and acidic residues" evidence="1">
    <location>
        <begin position="238"/>
        <end position="252"/>
    </location>
</feature>
<name>A0A1G4EDN8_PLAVI</name>
<sequence length="343" mass="39231">MSSGAESTDFLALYKKSSKELYSEKFYDAMDMESTDLQNYDHKCNDIIVNQNEKGEMIKICKKYLRFLDKSKTWSGLFLAFDISLILNYWLYDKVTHIYGTTKSDVIGIGFGALQGKWDTFDKSRRENSYYKQCKPEPSKVNHEDWKNRKKLYDYYVDFETLHGNGSTYDEVCKEYYRKIKEMIPVCKYFQGKCSPSGTYSCPDNYSKCTEKNLETALKGLPCYHTLKDTEVPNLDDDSAHQPPRHEERAQDTADGSEAATDKQLGGNSGIGTKVSHSVLGAAPVLLTATMLYRYTPLGPWIRRFGGGRTNNINAMDTFSHYTPETGDMFSEESANYISYQPM</sequence>
<evidence type="ECO:0000256" key="1">
    <source>
        <dbReference type="SAM" id="MobiDB-lite"/>
    </source>
</evidence>
<evidence type="ECO:0000313" key="3">
    <source>
        <dbReference type="Proteomes" id="UP000305196"/>
    </source>
</evidence>
<dbReference type="Proteomes" id="UP000305196">
    <property type="component" value="Unassembled WGS sequence"/>
</dbReference>
<dbReference type="VEuPathDB" id="PlasmoDB:PVX_072690"/>
<dbReference type="Pfam" id="PF05795">
    <property type="entry name" value="Plasmodium_Vir"/>
    <property type="match status" value="1"/>
</dbReference>
<dbReference type="EMBL" id="FLYI01000513">
    <property type="protein sequence ID" value="SCA60837.1"/>
    <property type="molecule type" value="Genomic_DNA"/>
</dbReference>
<evidence type="ECO:0000313" key="2">
    <source>
        <dbReference type="EMBL" id="SCA60837.1"/>
    </source>
</evidence>